<evidence type="ECO:0000256" key="7">
    <source>
        <dbReference type="SAM" id="Phobius"/>
    </source>
</evidence>
<feature type="transmembrane region" description="Helical" evidence="7">
    <location>
        <begin position="70"/>
        <end position="90"/>
    </location>
</feature>
<feature type="transmembrane region" description="Helical" evidence="7">
    <location>
        <begin position="374"/>
        <end position="395"/>
    </location>
</feature>
<dbReference type="Gene3D" id="1.20.5.2700">
    <property type="match status" value="1"/>
</dbReference>
<dbReference type="EC" id="1.6.5.3" evidence="9"/>
<dbReference type="PANTHER" id="PTHR42682:SF4">
    <property type="entry name" value="NADH-UBIQUINONE_PLASTOQUINONE"/>
    <property type="match status" value="1"/>
</dbReference>
<feature type="transmembrane region" description="Helical" evidence="7">
    <location>
        <begin position="301"/>
        <end position="321"/>
    </location>
</feature>
<feature type="transmembrane region" description="Helical" evidence="7">
    <location>
        <begin position="243"/>
        <end position="263"/>
    </location>
</feature>
<keyword evidence="2" id="KW-1003">Cell membrane</keyword>
<dbReference type="GO" id="GO:0016491">
    <property type="term" value="F:oxidoreductase activity"/>
    <property type="evidence" value="ECO:0007669"/>
    <property type="project" value="UniProtKB-KW"/>
</dbReference>
<evidence type="ECO:0000256" key="4">
    <source>
        <dbReference type="ARBA" id="ARBA00022989"/>
    </source>
</evidence>
<dbReference type="AlphaFoldDB" id="A0A3B0VSY6"/>
<dbReference type="PANTHER" id="PTHR42682">
    <property type="entry name" value="HYDROGENASE-4 COMPONENT F"/>
    <property type="match status" value="1"/>
</dbReference>
<keyword evidence="4 7" id="KW-1133">Transmembrane helix</keyword>
<organism evidence="9">
    <name type="scientific">hydrothermal vent metagenome</name>
    <dbReference type="NCBI Taxonomy" id="652676"/>
    <lineage>
        <taxon>unclassified sequences</taxon>
        <taxon>metagenomes</taxon>
        <taxon>ecological metagenomes</taxon>
    </lineage>
</organism>
<feature type="domain" description="NADH:quinone oxidoreductase/Mrp antiporter transmembrane" evidence="8">
    <location>
        <begin position="116"/>
        <end position="385"/>
    </location>
</feature>
<evidence type="ECO:0000313" key="9">
    <source>
        <dbReference type="EMBL" id="VAW34534.1"/>
    </source>
</evidence>
<evidence type="ECO:0000256" key="1">
    <source>
        <dbReference type="ARBA" id="ARBA00004651"/>
    </source>
</evidence>
<name>A0A3B0VSY6_9ZZZZ</name>
<keyword evidence="6 7" id="KW-0472">Membrane</keyword>
<dbReference type="GO" id="GO:0008137">
    <property type="term" value="F:NADH dehydrogenase (ubiquinone) activity"/>
    <property type="evidence" value="ECO:0007669"/>
    <property type="project" value="InterPro"/>
</dbReference>
<feature type="transmembrane region" description="Helical" evidence="7">
    <location>
        <begin position="187"/>
        <end position="209"/>
    </location>
</feature>
<keyword evidence="5 9" id="KW-0560">Oxidoreductase</keyword>
<dbReference type="EMBL" id="UOEY01000006">
    <property type="protein sequence ID" value="VAW34534.1"/>
    <property type="molecule type" value="Genomic_DNA"/>
</dbReference>
<evidence type="ECO:0000259" key="8">
    <source>
        <dbReference type="Pfam" id="PF00361"/>
    </source>
</evidence>
<dbReference type="NCBIfam" id="NF009310">
    <property type="entry name" value="PRK12668.1"/>
    <property type="match status" value="1"/>
</dbReference>
<keyword evidence="9" id="KW-0830">Ubiquinone</keyword>
<feature type="transmembrane region" description="Helical" evidence="7">
    <location>
        <begin position="270"/>
        <end position="289"/>
    </location>
</feature>
<dbReference type="Pfam" id="PF00361">
    <property type="entry name" value="Proton_antipo_M"/>
    <property type="match status" value="1"/>
</dbReference>
<feature type="transmembrane region" description="Helical" evidence="7">
    <location>
        <begin position="342"/>
        <end position="362"/>
    </location>
</feature>
<evidence type="ECO:0000256" key="3">
    <source>
        <dbReference type="ARBA" id="ARBA00022692"/>
    </source>
</evidence>
<sequence length="596" mass="66596">MTSSFINPALIMIIGALLIPFIRGPLRKPYLFLVPLLAFGAVISNSSLHGIFATYQFMDWQIVFGRIDKLSTVFAFIMAIMAMIGTLYGLHVDNATEHIAAWFYVAGSFGAIYCGDYLSLFLFLEMMAFSSVFLIWFRRGEKSLDSGYRYILVHATGGVILLFGILLRYQAVGNMTFNLLDVQHPQLYTWLIMLGFAVNAAVVPMHFWLPDAYSQASFNGAVFLCAFTTKTAVYTLARACAGMDILVVLGVIMALYGVVYAIMENDIRKLLGWSIISQVGYMVAGIGIGTELAIDGAIAHAVVHILYKSLLFMGTGSVLYMTGKTKFTELGGLYKKMPGTMVFTIIGCLSISAAPFFAAYISKSMIITAGFESHLNWAAWLLMFGAAGTFLYNGLKLPYFLFFGKNNCSEETWAKAADPTWNMMMAMAAGSALCIIVGTFPGFLYRMLPYPVEYNPYTVYHLAETLQLMGFVALAFFWLKKYMEPEDKICLDVDWFFRMGGRLFMWIASHPLQWFDTAWGEAYRVVGLRSLMTTSRFWSWFDWHGIDGVVDGFARSIRAVGARVRVLQSGQIQYSIYYAASFVAILLIAYVLSQLS</sequence>
<keyword evidence="3 7" id="KW-0812">Transmembrane</keyword>
<comment type="subcellular location">
    <subcellularLocation>
        <location evidence="1">Cell membrane</location>
        <topology evidence="1">Multi-pass membrane protein</topology>
    </subcellularLocation>
</comment>
<feature type="transmembrane region" description="Helical" evidence="7">
    <location>
        <begin position="425"/>
        <end position="445"/>
    </location>
</feature>
<evidence type="ECO:0000256" key="6">
    <source>
        <dbReference type="ARBA" id="ARBA00023136"/>
    </source>
</evidence>
<evidence type="ECO:0000256" key="5">
    <source>
        <dbReference type="ARBA" id="ARBA00023002"/>
    </source>
</evidence>
<feature type="transmembrane region" description="Helical" evidence="7">
    <location>
        <begin position="30"/>
        <end position="58"/>
    </location>
</feature>
<dbReference type="GO" id="GO:0042773">
    <property type="term" value="P:ATP synthesis coupled electron transport"/>
    <property type="evidence" value="ECO:0007669"/>
    <property type="project" value="InterPro"/>
</dbReference>
<feature type="transmembrane region" description="Helical" evidence="7">
    <location>
        <begin position="575"/>
        <end position="593"/>
    </location>
</feature>
<evidence type="ECO:0000256" key="2">
    <source>
        <dbReference type="ARBA" id="ARBA00022475"/>
    </source>
</evidence>
<dbReference type="GO" id="GO:0005886">
    <property type="term" value="C:plasma membrane"/>
    <property type="evidence" value="ECO:0007669"/>
    <property type="project" value="UniProtKB-SubCell"/>
</dbReference>
<proteinExistence type="predicted"/>
<gene>
    <name evidence="9" type="ORF">MNBD_DELTA04-1299</name>
</gene>
<dbReference type="InterPro" id="IPR052175">
    <property type="entry name" value="ComplexI-like_HydComp"/>
</dbReference>
<accession>A0A3B0VSY6</accession>
<feature type="transmembrane region" description="Helical" evidence="7">
    <location>
        <begin position="5"/>
        <end position="24"/>
    </location>
</feature>
<feature type="transmembrane region" description="Helical" evidence="7">
    <location>
        <begin position="216"/>
        <end position="237"/>
    </location>
</feature>
<dbReference type="InterPro" id="IPR003918">
    <property type="entry name" value="NADH_UbQ_OxRdtase"/>
</dbReference>
<feature type="transmembrane region" description="Helical" evidence="7">
    <location>
        <begin position="148"/>
        <end position="167"/>
    </location>
</feature>
<dbReference type="InterPro" id="IPR001750">
    <property type="entry name" value="ND/Mrp_TM"/>
</dbReference>
<feature type="transmembrane region" description="Helical" evidence="7">
    <location>
        <begin position="457"/>
        <end position="479"/>
    </location>
</feature>
<feature type="transmembrane region" description="Helical" evidence="7">
    <location>
        <begin position="110"/>
        <end position="136"/>
    </location>
</feature>
<reference evidence="9" key="1">
    <citation type="submission" date="2018-06" db="EMBL/GenBank/DDBJ databases">
        <authorList>
            <person name="Zhirakovskaya E."/>
        </authorList>
    </citation>
    <scope>NUCLEOTIDE SEQUENCE</scope>
</reference>
<dbReference type="PRINTS" id="PR01437">
    <property type="entry name" value="NUOXDRDTASE4"/>
</dbReference>
<protein>
    <submittedName>
        <fullName evidence="9">NADH-ubiquinone oxidoreductase chain M</fullName>
        <ecNumber evidence="9">1.6.5.3</ecNumber>
    </submittedName>
</protein>